<dbReference type="AlphaFoldDB" id="A0AA36BZ17"/>
<keyword evidence="2" id="KW-1185">Reference proteome</keyword>
<organism evidence="1 2">
    <name type="scientific">Octopus vulgaris</name>
    <name type="common">Common octopus</name>
    <dbReference type="NCBI Taxonomy" id="6645"/>
    <lineage>
        <taxon>Eukaryota</taxon>
        <taxon>Metazoa</taxon>
        <taxon>Spiralia</taxon>
        <taxon>Lophotrochozoa</taxon>
        <taxon>Mollusca</taxon>
        <taxon>Cephalopoda</taxon>
        <taxon>Coleoidea</taxon>
        <taxon>Octopodiformes</taxon>
        <taxon>Octopoda</taxon>
        <taxon>Incirrata</taxon>
        <taxon>Octopodidae</taxon>
        <taxon>Octopus</taxon>
    </lineage>
</organism>
<evidence type="ECO:0000313" key="2">
    <source>
        <dbReference type="Proteomes" id="UP001162480"/>
    </source>
</evidence>
<gene>
    <name evidence="1" type="ORF">OCTVUL_1B008775</name>
</gene>
<proteinExistence type="predicted"/>
<name>A0AA36BZ17_OCTVU</name>
<protein>
    <submittedName>
        <fullName evidence="1">Uncharacterized protein</fullName>
    </submittedName>
</protein>
<sequence length="141" mass="15522">MKISISSSINTTDPALTRVPHVVALLSLTSLIWPERHITVLIVPKTLPFSSEKNLLKDHLVSSSLDTSNSVLALFVPYFPYTTIVAGPNDRATTLTIPYPSKRLKNLGDNFFANSSILDILSGAFKYSLHLIALLVMQRLS</sequence>
<dbReference type="Proteomes" id="UP001162480">
    <property type="component" value="Chromosome 29"/>
</dbReference>
<reference evidence="1" key="1">
    <citation type="submission" date="2023-08" db="EMBL/GenBank/DDBJ databases">
        <authorList>
            <person name="Alioto T."/>
            <person name="Alioto T."/>
            <person name="Gomez Garrido J."/>
        </authorList>
    </citation>
    <scope>NUCLEOTIDE SEQUENCE</scope>
</reference>
<evidence type="ECO:0000313" key="1">
    <source>
        <dbReference type="EMBL" id="CAI9743268.1"/>
    </source>
</evidence>
<accession>A0AA36BZ17</accession>
<dbReference type="EMBL" id="OX597842">
    <property type="protein sequence ID" value="CAI9743268.1"/>
    <property type="molecule type" value="Genomic_DNA"/>
</dbReference>